<dbReference type="Proteomes" id="UP000033647">
    <property type="component" value="Unassembled WGS sequence"/>
</dbReference>
<feature type="transmembrane region" description="Helical" evidence="2">
    <location>
        <begin position="229"/>
        <end position="248"/>
    </location>
</feature>
<feature type="compositionally biased region" description="Polar residues" evidence="1">
    <location>
        <begin position="1"/>
        <end position="20"/>
    </location>
</feature>
<protein>
    <submittedName>
        <fullName evidence="3">DUF1275 domain protein</fullName>
    </submittedName>
</protein>
<dbReference type="PANTHER" id="PTHR37488:SF1">
    <property type="entry name" value="DUF1275 DOMAIN PROTEIN"/>
    <property type="match status" value="1"/>
</dbReference>
<dbReference type="Pfam" id="PF06912">
    <property type="entry name" value="DUF1275"/>
    <property type="match status" value="1"/>
</dbReference>
<keyword evidence="4" id="KW-1185">Reference proteome</keyword>
<reference evidence="3 4" key="1">
    <citation type="submission" date="2015-03" db="EMBL/GenBank/DDBJ databases">
        <title>RNA-seq based gene annotation and comparative genomics of four Zymoseptoria species reveal species-specific pathogenicity related genes and transposable element activity.</title>
        <authorList>
            <person name="Grandaubert J."/>
            <person name="Bhattacharyya A."/>
            <person name="Stukenbrock E.H."/>
        </authorList>
    </citation>
    <scope>NUCLEOTIDE SEQUENCE [LARGE SCALE GENOMIC DNA]</scope>
    <source>
        <strain evidence="3 4">Zb18110</strain>
    </source>
</reference>
<dbReference type="OrthoDB" id="5288586at2759"/>
<dbReference type="STRING" id="1047168.A0A0F4G6F8"/>
<name>A0A0F4G6F8_9PEZI</name>
<feature type="transmembrane region" description="Helical" evidence="2">
    <location>
        <begin position="105"/>
        <end position="123"/>
    </location>
</feature>
<feature type="transmembrane region" description="Helical" evidence="2">
    <location>
        <begin position="135"/>
        <end position="155"/>
    </location>
</feature>
<proteinExistence type="predicted"/>
<accession>A0A0F4G6F8</accession>
<dbReference type="AlphaFoldDB" id="A0A0F4G6F8"/>
<comment type="caution">
    <text evidence="3">The sequence shown here is derived from an EMBL/GenBank/DDBJ whole genome shotgun (WGS) entry which is preliminary data.</text>
</comment>
<keyword evidence="2" id="KW-0812">Transmembrane</keyword>
<feature type="region of interest" description="Disordered" evidence="1">
    <location>
        <begin position="1"/>
        <end position="26"/>
    </location>
</feature>
<feature type="transmembrane region" description="Helical" evidence="2">
    <location>
        <begin position="254"/>
        <end position="273"/>
    </location>
</feature>
<evidence type="ECO:0000256" key="1">
    <source>
        <dbReference type="SAM" id="MobiDB-lite"/>
    </source>
</evidence>
<dbReference type="PANTHER" id="PTHR37488">
    <property type="entry name" value="DUF1275 DOMAIN-CONTAINING PROTEIN"/>
    <property type="match status" value="1"/>
</dbReference>
<gene>
    <name evidence="3" type="ORF">TI39_contig4530g00001</name>
</gene>
<sequence length="279" mass="30559">MASNNRTYGTVPGSQNRTVNSSSDEESASLLAKTTSPSFAKRTHRYFNVNVSNTWGDVALLFCYIITGILDSSSVLTWGSFASMQTGNTVYIGSGIVAPHEGDRWIRASTSLGFFLLGSFFFARYHRYFSPRKRWVVVSSYILQLVMVTIAAVMITIGPSTTPKDPITVWVTVPLALVAFQSAGQAVISRVLKFNALTSVVLTSIYCDLASDEKLFAGVTENPERNRRVLAPCLLLLGAVIGGFWAHSEVGMTGALWTAVALKAVVVLMWCFWTEEKED</sequence>
<evidence type="ECO:0000256" key="2">
    <source>
        <dbReference type="SAM" id="Phobius"/>
    </source>
</evidence>
<organism evidence="3 4">
    <name type="scientific">Zymoseptoria brevis</name>
    <dbReference type="NCBI Taxonomy" id="1047168"/>
    <lineage>
        <taxon>Eukaryota</taxon>
        <taxon>Fungi</taxon>
        <taxon>Dikarya</taxon>
        <taxon>Ascomycota</taxon>
        <taxon>Pezizomycotina</taxon>
        <taxon>Dothideomycetes</taxon>
        <taxon>Dothideomycetidae</taxon>
        <taxon>Mycosphaerellales</taxon>
        <taxon>Mycosphaerellaceae</taxon>
        <taxon>Zymoseptoria</taxon>
    </lineage>
</organism>
<dbReference type="InterPro" id="IPR010699">
    <property type="entry name" value="DUF1275"/>
</dbReference>
<evidence type="ECO:0000313" key="3">
    <source>
        <dbReference type="EMBL" id="KJX92923.1"/>
    </source>
</evidence>
<dbReference type="EMBL" id="LAFY01004489">
    <property type="protein sequence ID" value="KJX92923.1"/>
    <property type="molecule type" value="Genomic_DNA"/>
</dbReference>
<keyword evidence="2" id="KW-1133">Transmembrane helix</keyword>
<feature type="transmembrane region" description="Helical" evidence="2">
    <location>
        <begin position="167"/>
        <end position="188"/>
    </location>
</feature>
<evidence type="ECO:0000313" key="4">
    <source>
        <dbReference type="Proteomes" id="UP000033647"/>
    </source>
</evidence>
<feature type="transmembrane region" description="Helical" evidence="2">
    <location>
        <begin position="51"/>
        <end position="70"/>
    </location>
</feature>
<keyword evidence="2" id="KW-0472">Membrane</keyword>